<proteinExistence type="predicted"/>
<feature type="region of interest" description="Disordered" evidence="1">
    <location>
        <begin position="44"/>
        <end position="66"/>
    </location>
</feature>
<dbReference type="EMBL" id="CAADRP010000691">
    <property type="protein sequence ID" value="VFU31334.1"/>
    <property type="molecule type" value="Genomic_DNA"/>
</dbReference>
<gene>
    <name evidence="2" type="ORF">SVIM_LOCUS129625</name>
</gene>
<dbReference type="AlphaFoldDB" id="A0A6N2KS02"/>
<name>A0A6N2KS02_SALVM</name>
<evidence type="ECO:0000313" key="2">
    <source>
        <dbReference type="EMBL" id="VFU31334.1"/>
    </source>
</evidence>
<reference evidence="2" key="1">
    <citation type="submission" date="2019-03" db="EMBL/GenBank/DDBJ databases">
        <authorList>
            <person name="Mank J."/>
            <person name="Almeida P."/>
        </authorList>
    </citation>
    <scope>NUCLEOTIDE SEQUENCE</scope>
    <source>
        <strain evidence="2">78183</strain>
    </source>
</reference>
<sequence length="66" mass="7489">MYFRAKEGVACAGNWVIMLFRALYTPERKNLVALLPTGEKCKISQPDDELHSSAELHSSSKGRWHL</sequence>
<organism evidence="2">
    <name type="scientific">Salix viminalis</name>
    <name type="common">Common osier</name>
    <name type="synonym">Basket willow</name>
    <dbReference type="NCBI Taxonomy" id="40686"/>
    <lineage>
        <taxon>Eukaryota</taxon>
        <taxon>Viridiplantae</taxon>
        <taxon>Streptophyta</taxon>
        <taxon>Embryophyta</taxon>
        <taxon>Tracheophyta</taxon>
        <taxon>Spermatophyta</taxon>
        <taxon>Magnoliopsida</taxon>
        <taxon>eudicotyledons</taxon>
        <taxon>Gunneridae</taxon>
        <taxon>Pentapetalae</taxon>
        <taxon>rosids</taxon>
        <taxon>fabids</taxon>
        <taxon>Malpighiales</taxon>
        <taxon>Salicaceae</taxon>
        <taxon>Saliceae</taxon>
        <taxon>Salix</taxon>
    </lineage>
</organism>
<protein>
    <submittedName>
        <fullName evidence="2">Uncharacterized protein</fullName>
    </submittedName>
</protein>
<accession>A0A6N2KS02</accession>
<evidence type="ECO:0000256" key="1">
    <source>
        <dbReference type="SAM" id="MobiDB-lite"/>
    </source>
</evidence>